<keyword evidence="2" id="KW-0539">Nucleus</keyword>
<dbReference type="InterPro" id="IPR000210">
    <property type="entry name" value="BTB/POZ_dom"/>
</dbReference>
<evidence type="ECO:0000313" key="6">
    <source>
        <dbReference type="Proteomes" id="UP001153737"/>
    </source>
</evidence>
<evidence type="ECO:0000256" key="3">
    <source>
        <dbReference type="SAM" id="MobiDB-lite"/>
    </source>
</evidence>
<dbReference type="InterPro" id="IPR051095">
    <property type="entry name" value="Dros_DevTransReg"/>
</dbReference>
<sequence length="1592" mass="179626">MSETFNVLYENYVNQKNSDIILAFKDGQIKAHRLILSLSSPRFENILRNYEPCQKYLFFDHTSKDIMTYLLEFMYKGEVAIPEKILARVLEAAENFQVKGMQEACIVTIDESKALENACALIFSGDFNITKYANRCFNTGKTDFPKTYIRTDVAHYIKSWVNFFSKESKEKWKKKFYLCAIGQLILCRDRDSAKCLITALLTVSLSEKAGVGATSLNESLHTIKSLVLGNTCQEEEVEEIISKTIEDSEKDIEEATEEGEDEDEPQLSNLVANQWQQWGNDIRNEVERKLEYENGDDYNPRYFPAFAERLMKKMATIPLWSCICRDDFGYGRIPASSAPVEAEFNIIKNRILCKRILRVDVAVRTFLEYIDGKLKIFEAKSNPTNENINIEIKSTMESPRRPKKIDVSDDATPSNFEIEKEFSLDFPVVSLNSTTAYEIAQKFNSSRSRDIFKDELSPISSTKNDTHCPSGSIEKENFSGSKCESYVPEESIRRRKPLQDLSSEMNQEFVCEYCEKKSNNEQVCVICKRIMCSECTVSQTEEEGEMKLCLECFQNSRKDDRLATQKIDNWKGKGGSPKISKKSRYLNKNTAEFLDAMSFKKYCKLPCLKNGTISSLRLIKIGNSEVSLTNTCAFDSITQILMAAMSDNDNIKKFMNIHRYQNNFFDLVYDTVEHGISQKTYKRRAEIICHLFGEEIKDNTTHEINCTTSASSLAAKIFKTHPSFIEIRQCEDGCYRKIEYATYGWHARLLKENLQTFIETIATKEKRCKNNCETYQSVSLEMGDIVLFEVYGQEDKIPIDSISNSFINKSNETYHLMGVIHYVGPKMLTRTPIPGHYIAYCKRGTCWMVYDDLKEKAERSSQNLKVEDFPIQKIPMTYFEYQIEPNGSSDRAERLLRSSQTAPRIEPNGSSDRAERLLRSCRTAPLIEPEGSSDRAEWLLGSSQTIPHIEPNGSSDRAKRHFGSSRMVPQIEPNDSSGRAERLLRSNRKAPQIRPNGSSYRAERLLTSSRTAPQIVRRTAPHIEPKGSSDRTERLRRSCQTAPQVEPNGSSYRAKRLLRSSRMAPQIEPNGSSDRTKRLLGSSRTAPQIEPNGSSERAECLLRSSQTAPRIEPNGSSDRAERLLGSSRTAPRIEPNGSSDRAKRLFGSSRVVPQIKPNGPSDQSEWLLRPSRKAPQIVPNGSPDRAEWLFGSRRTVPHIEPNGSSDRAKRLLGSSQTAPQIVPNGSSDRAKRLLRSCRTAPRIEPNGSSDRVKRLLGSSRTVPHIEPNGSSGAEWLLRSSQTAHRIEPNGSSDRAKRFFGSSRMVPQIEPNGSSDRAERLLSSSRMAPRIKPNGSSDRAKYRADRFLRSSRSVPQIVPNGSSDRAEWFLRSSRKAPQIEPKCSSDRAERLFGSSRTAPQIEPNGSSDRAEWFLRSSRTTPQIVPNGSSDRAERLLRSCRTAPQIEPNGSSDRAERLLRSCRTAPQIVPNGSSDRADRFLTLSQTAPQIELNGSSDRVKRVFGSSRTVPHIEPNGSSDRAKRLLGSSRTAPQIEPNGSSDRAKRLLGSSRTAHRIEPKGSSDRAKRLLGSSRTAPQIEPNGSSDRAKRLLGSS</sequence>
<proteinExistence type="predicted"/>
<evidence type="ECO:0000313" key="5">
    <source>
        <dbReference type="EMBL" id="CAH1119475.1"/>
    </source>
</evidence>
<evidence type="ECO:0000256" key="2">
    <source>
        <dbReference type="ARBA" id="ARBA00023242"/>
    </source>
</evidence>
<feature type="compositionally biased region" description="Polar residues" evidence="3">
    <location>
        <begin position="1525"/>
        <end position="1538"/>
    </location>
</feature>
<reference evidence="5" key="1">
    <citation type="submission" date="2022-01" db="EMBL/GenBank/DDBJ databases">
        <authorList>
            <person name="King R."/>
        </authorList>
    </citation>
    <scope>NUCLEOTIDE SEQUENCE</scope>
</reference>
<evidence type="ECO:0000256" key="1">
    <source>
        <dbReference type="ARBA" id="ARBA00004123"/>
    </source>
</evidence>
<feature type="compositionally biased region" description="Polar residues" evidence="3">
    <location>
        <begin position="1569"/>
        <end position="1582"/>
    </location>
</feature>
<feature type="compositionally biased region" description="Basic and acidic residues" evidence="3">
    <location>
        <begin position="1552"/>
        <end position="1564"/>
    </location>
</feature>
<dbReference type="PANTHER" id="PTHR23110">
    <property type="entry name" value="BTB DOMAIN TRANSCRIPTION FACTOR"/>
    <property type="match status" value="1"/>
</dbReference>
<evidence type="ECO:0000259" key="4">
    <source>
        <dbReference type="PROSITE" id="PS50097"/>
    </source>
</evidence>
<dbReference type="EMBL" id="OU896719">
    <property type="protein sequence ID" value="CAH1119475.1"/>
    <property type="molecule type" value="Genomic_DNA"/>
</dbReference>
<dbReference type="InterPro" id="IPR011333">
    <property type="entry name" value="SKP1/BTB/POZ_sf"/>
</dbReference>
<dbReference type="OrthoDB" id="6482909at2759"/>
<dbReference type="GO" id="GO:0005634">
    <property type="term" value="C:nucleus"/>
    <property type="evidence" value="ECO:0007669"/>
    <property type="project" value="UniProtKB-SubCell"/>
</dbReference>
<dbReference type="GO" id="GO:0006357">
    <property type="term" value="P:regulation of transcription by RNA polymerase II"/>
    <property type="evidence" value="ECO:0007669"/>
    <property type="project" value="TreeGrafter"/>
</dbReference>
<dbReference type="SMART" id="SM00225">
    <property type="entry name" value="BTB"/>
    <property type="match status" value="1"/>
</dbReference>
<organism evidence="5 6">
    <name type="scientific">Phaedon cochleariae</name>
    <name type="common">Mustard beetle</name>
    <dbReference type="NCBI Taxonomy" id="80249"/>
    <lineage>
        <taxon>Eukaryota</taxon>
        <taxon>Metazoa</taxon>
        <taxon>Ecdysozoa</taxon>
        <taxon>Arthropoda</taxon>
        <taxon>Hexapoda</taxon>
        <taxon>Insecta</taxon>
        <taxon>Pterygota</taxon>
        <taxon>Neoptera</taxon>
        <taxon>Endopterygota</taxon>
        <taxon>Coleoptera</taxon>
        <taxon>Polyphaga</taxon>
        <taxon>Cucujiformia</taxon>
        <taxon>Chrysomeloidea</taxon>
        <taxon>Chrysomelidae</taxon>
        <taxon>Chrysomelinae</taxon>
        <taxon>Chrysomelini</taxon>
        <taxon>Phaedon</taxon>
    </lineage>
</organism>
<name>A0A9P0GLE7_PHACE</name>
<accession>A0A9P0GLE7</accession>
<feature type="compositionally biased region" description="Polar residues" evidence="3">
    <location>
        <begin position="1038"/>
        <end position="1051"/>
    </location>
</feature>
<feature type="compositionally biased region" description="Basic and acidic residues" evidence="3">
    <location>
        <begin position="1021"/>
        <end position="1036"/>
    </location>
</feature>
<keyword evidence="6" id="KW-1185">Reference proteome</keyword>
<dbReference type="Pfam" id="PF00651">
    <property type="entry name" value="BTB"/>
    <property type="match status" value="1"/>
</dbReference>
<feature type="domain" description="BTB" evidence="4">
    <location>
        <begin position="18"/>
        <end position="83"/>
    </location>
</feature>
<dbReference type="PROSITE" id="PS50097">
    <property type="entry name" value="BTB"/>
    <property type="match status" value="1"/>
</dbReference>
<dbReference type="SUPFAM" id="SSF54695">
    <property type="entry name" value="POZ domain"/>
    <property type="match status" value="1"/>
</dbReference>
<dbReference type="Gene3D" id="3.30.710.10">
    <property type="entry name" value="Potassium Channel Kv1.1, Chain A"/>
    <property type="match status" value="1"/>
</dbReference>
<protein>
    <recommendedName>
        <fullName evidence="4">BTB domain-containing protein</fullName>
    </recommendedName>
</protein>
<feature type="region of interest" description="Disordered" evidence="3">
    <location>
        <begin position="1503"/>
        <end position="1592"/>
    </location>
</feature>
<feature type="region of interest" description="Disordered" evidence="3">
    <location>
        <begin position="1020"/>
        <end position="1142"/>
    </location>
</feature>
<reference evidence="5" key="2">
    <citation type="submission" date="2022-10" db="EMBL/GenBank/DDBJ databases">
        <authorList>
            <consortium name="ENA_rothamsted_submissions"/>
            <consortium name="culmorum"/>
            <person name="King R."/>
        </authorList>
    </citation>
    <scope>NUCLEOTIDE SEQUENCE</scope>
</reference>
<comment type="subcellular location">
    <subcellularLocation>
        <location evidence="1">Nucleus</location>
    </subcellularLocation>
</comment>
<feature type="compositionally biased region" description="Polar residues" evidence="3">
    <location>
        <begin position="1082"/>
        <end position="1095"/>
    </location>
</feature>
<gene>
    <name evidence="5" type="ORF">PHAECO_LOCUS3467</name>
</gene>
<dbReference type="Proteomes" id="UP001153737">
    <property type="component" value="Chromosome 13"/>
</dbReference>
<dbReference type="PANTHER" id="PTHR23110:SF109">
    <property type="entry name" value="FI07618P-RELATED"/>
    <property type="match status" value="1"/>
</dbReference>